<sequence>MLQTLRDKTSGWIATVILGLLIIPFAFVGIEQYMVQRTDNAVAHIEIAPSWWRSAPSWWPASMLWKKEAIERGEFDERFNRARDQARAQQGPNFDAREFEKPESKRRVLDSLIDERVRKIAAEVDGVSVSDALVVKTIQSVPDFLDGSGKFSQERYILGLQMRNPPQTPTQFEQFVRDRLQETLLPASLAESSFVTSGETDRLIKLLGEKRDISLIELPAPAADTAEVSAAEIQKWYDSHGKDFRSPESVGIEYVELNAAAMPPPAPPTEAALQERYKNEQSKFLAAEQRLISHIQINVPANADAAAQKAAEDKAKQIAAQAKAAGADFAALARANSDDLGSKAAGGELGWMGKGNFPGAFDDAAFGKLLAGQVSDPVKADGGWHIIQVREIKSGSQQPFEAVRETLLREETEAGRERAFNEFSAKLVDLVYKNPTTLEAPAKAVGLPLQKMAVVTRDAAANTGIAQNPAVVRAAFTEARIQDNTVSDPIDIGQDHSVLIRVVSHTPERAQPLAQVRDKVIAAVRADRMSKAAEKDADALIARINGGEALTAVAASKQLPPPQDLPGVARGMPMLPPDVTEAIFAVRAPAQGKNAGGKAKLPNGGYVLFAVTKIAPGDKSVLKAAELDMLRSQSAQATAADEVTELTSALRKRMTIKVLEENLR</sequence>
<evidence type="ECO:0000256" key="5">
    <source>
        <dbReference type="ARBA" id="ARBA00022989"/>
    </source>
</evidence>
<keyword evidence="2" id="KW-1003">Cell membrane</keyword>
<evidence type="ECO:0000256" key="1">
    <source>
        <dbReference type="ARBA" id="ARBA00004382"/>
    </source>
</evidence>
<evidence type="ECO:0000256" key="10">
    <source>
        <dbReference type="ARBA" id="ARBA00042775"/>
    </source>
</evidence>
<keyword evidence="6 12" id="KW-0472">Membrane</keyword>
<dbReference type="InterPro" id="IPR046357">
    <property type="entry name" value="PPIase_dom_sf"/>
</dbReference>
<comment type="similarity">
    <text evidence="8">Belongs to the PpiD chaperone family.</text>
</comment>
<evidence type="ECO:0000256" key="7">
    <source>
        <dbReference type="ARBA" id="ARBA00023186"/>
    </source>
</evidence>
<keyword evidence="3" id="KW-0997">Cell inner membrane</keyword>
<dbReference type="AlphaFoldDB" id="A0AAU9ANK4"/>
<evidence type="ECO:0000256" key="2">
    <source>
        <dbReference type="ARBA" id="ARBA00022475"/>
    </source>
</evidence>
<evidence type="ECO:0000259" key="13">
    <source>
        <dbReference type="PROSITE" id="PS50198"/>
    </source>
</evidence>
<dbReference type="SUPFAM" id="SSF109998">
    <property type="entry name" value="Triger factor/SurA peptide-binding domain-like"/>
    <property type="match status" value="1"/>
</dbReference>
<evidence type="ECO:0000256" key="8">
    <source>
        <dbReference type="ARBA" id="ARBA00038408"/>
    </source>
</evidence>
<dbReference type="Pfam" id="PF13624">
    <property type="entry name" value="SurA_N_3"/>
    <property type="match status" value="2"/>
</dbReference>
<evidence type="ECO:0000313" key="14">
    <source>
        <dbReference type="EMBL" id="BAV97190.1"/>
    </source>
</evidence>
<evidence type="ECO:0000256" key="4">
    <source>
        <dbReference type="ARBA" id="ARBA00022692"/>
    </source>
</evidence>
<evidence type="ECO:0000313" key="15">
    <source>
        <dbReference type="Proteomes" id="UP000218824"/>
    </source>
</evidence>
<organism evidence="14 15">
    <name type="scientific">Lysobacter enzymogenes</name>
    <dbReference type="NCBI Taxonomy" id="69"/>
    <lineage>
        <taxon>Bacteria</taxon>
        <taxon>Pseudomonadati</taxon>
        <taxon>Pseudomonadota</taxon>
        <taxon>Gammaproteobacteria</taxon>
        <taxon>Lysobacterales</taxon>
        <taxon>Lysobacteraceae</taxon>
        <taxon>Lysobacter</taxon>
    </lineage>
</organism>
<dbReference type="Proteomes" id="UP000218824">
    <property type="component" value="Chromosome"/>
</dbReference>
<evidence type="ECO:0000256" key="11">
    <source>
        <dbReference type="PROSITE-ProRule" id="PRU00278"/>
    </source>
</evidence>
<dbReference type="Gene3D" id="3.10.50.40">
    <property type="match status" value="1"/>
</dbReference>
<keyword evidence="5 12" id="KW-1133">Transmembrane helix</keyword>
<comment type="subcellular location">
    <subcellularLocation>
        <location evidence="1">Cell inner membrane</location>
        <topology evidence="1">Single-pass type II membrane protein</topology>
        <orientation evidence="1">Periplasmic side</orientation>
    </subcellularLocation>
</comment>
<reference evidence="14 15" key="1">
    <citation type="journal article" date="2017" name="DNA Res.">
        <title>Complete genome sequence and expression profile of the commercial lytic enzyme producer Lysobacter enzymogenes M497-1.</title>
        <authorList>
            <person name="Takami H."/>
            <person name="Toyoda A."/>
            <person name="Uchiyama I."/>
            <person name="Itoh T."/>
            <person name="Takaki Y."/>
            <person name="Arai W."/>
            <person name="Nishi S."/>
            <person name="Kawai M."/>
            <person name="Shinya K."/>
            <person name="Ikeda H."/>
        </authorList>
    </citation>
    <scope>NUCLEOTIDE SEQUENCE [LARGE SCALE GENOMIC DNA]</scope>
    <source>
        <strain evidence="14 15">M497-1</strain>
    </source>
</reference>
<name>A0AAU9ANK4_LYSEN</name>
<dbReference type="GO" id="GO:0003755">
    <property type="term" value="F:peptidyl-prolyl cis-trans isomerase activity"/>
    <property type="evidence" value="ECO:0007669"/>
    <property type="project" value="UniProtKB-KW"/>
</dbReference>
<dbReference type="Gene3D" id="1.10.4030.10">
    <property type="entry name" value="Porin chaperone SurA, peptide-binding domain"/>
    <property type="match status" value="1"/>
</dbReference>
<dbReference type="PANTHER" id="PTHR47529">
    <property type="entry name" value="PEPTIDYL-PROLYL CIS-TRANS ISOMERASE D"/>
    <property type="match status" value="1"/>
</dbReference>
<gene>
    <name evidence="14" type="ORF">LEN_1703</name>
</gene>
<proteinExistence type="inferred from homology"/>
<keyword evidence="7" id="KW-0143">Chaperone</keyword>
<keyword evidence="4 12" id="KW-0812">Transmembrane</keyword>
<dbReference type="PANTHER" id="PTHR47529:SF1">
    <property type="entry name" value="PERIPLASMIC CHAPERONE PPID"/>
    <property type="match status" value="1"/>
</dbReference>
<evidence type="ECO:0000256" key="3">
    <source>
        <dbReference type="ARBA" id="ARBA00022519"/>
    </source>
</evidence>
<dbReference type="InterPro" id="IPR052029">
    <property type="entry name" value="PpiD_chaperone"/>
</dbReference>
<dbReference type="EMBL" id="AP014940">
    <property type="protein sequence ID" value="BAV97190.1"/>
    <property type="molecule type" value="Genomic_DNA"/>
</dbReference>
<feature type="domain" description="PpiC" evidence="13">
    <location>
        <begin position="287"/>
        <end position="391"/>
    </location>
</feature>
<dbReference type="InterPro" id="IPR027304">
    <property type="entry name" value="Trigger_fact/SurA_dom_sf"/>
</dbReference>
<evidence type="ECO:0000256" key="6">
    <source>
        <dbReference type="ARBA" id="ARBA00023136"/>
    </source>
</evidence>
<dbReference type="Pfam" id="PF00639">
    <property type="entry name" value="Rotamase"/>
    <property type="match status" value="1"/>
</dbReference>
<dbReference type="SUPFAM" id="SSF54534">
    <property type="entry name" value="FKBP-like"/>
    <property type="match status" value="1"/>
</dbReference>
<feature type="transmembrane region" description="Helical" evidence="12">
    <location>
        <begin position="12"/>
        <end position="30"/>
    </location>
</feature>
<evidence type="ECO:0000256" key="12">
    <source>
        <dbReference type="SAM" id="Phobius"/>
    </source>
</evidence>
<dbReference type="RefSeq" id="WP_096377375.1">
    <property type="nucleotide sequence ID" value="NZ_AP014940.1"/>
</dbReference>
<dbReference type="PROSITE" id="PS50198">
    <property type="entry name" value="PPIC_PPIASE_2"/>
    <property type="match status" value="1"/>
</dbReference>
<keyword evidence="11" id="KW-0697">Rotamase</keyword>
<accession>A0AAU9ANK4</accession>
<dbReference type="GeneID" id="83063575"/>
<keyword evidence="11 14" id="KW-0413">Isomerase</keyword>
<protein>
    <recommendedName>
        <fullName evidence="9">Periplasmic chaperone PpiD</fullName>
    </recommendedName>
    <alternativeName>
        <fullName evidence="10">Periplasmic folding chaperone</fullName>
    </alternativeName>
</protein>
<dbReference type="PROSITE" id="PS01096">
    <property type="entry name" value="PPIC_PPIASE_1"/>
    <property type="match status" value="1"/>
</dbReference>
<dbReference type="KEGG" id="lem:LEN_1703"/>
<dbReference type="InterPro" id="IPR023058">
    <property type="entry name" value="PPIase_PpiC_CS"/>
</dbReference>
<dbReference type="InterPro" id="IPR000297">
    <property type="entry name" value="PPIase_PpiC"/>
</dbReference>
<evidence type="ECO:0000256" key="9">
    <source>
        <dbReference type="ARBA" id="ARBA00040743"/>
    </source>
</evidence>
<dbReference type="GO" id="GO:0005886">
    <property type="term" value="C:plasma membrane"/>
    <property type="evidence" value="ECO:0007669"/>
    <property type="project" value="UniProtKB-SubCell"/>
</dbReference>